<organism evidence="1 2">
    <name type="scientific">Dermacentor silvarum</name>
    <name type="common">Tick</name>
    <dbReference type="NCBI Taxonomy" id="543639"/>
    <lineage>
        <taxon>Eukaryota</taxon>
        <taxon>Metazoa</taxon>
        <taxon>Ecdysozoa</taxon>
        <taxon>Arthropoda</taxon>
        <taxon>Chelicerata</taxon>
        <taxon>Arachnida</taxon>
        <taxon>Acari</taxon>
        <taxon>Parasitiformes</taxon>
        <taxon>Ixodida</taxon>
        <taxon>Ixodoidea</taxon>
        <taxon>Ixodidae</taxon>
        <taxon>Rhipicephalinae</taxon>
        <taxon>Dermacentor</taxon>
    </lineage>
</organism>
<evidence type="ECO:0000313" key="1">
    <source>
        <dbReference type="EMBL" id="KAH7980600.1"/>
    </source>
</evidence>
<gene>
    <name evidence="1" type="ORF">HPB49_017421</name>
</gene>
<protein>
    <submittedName>
        <fullName evidence="1">Uncharacterized protein</fullName>
    </submittedName>
</protein>
<keyword evidence="2" id="KW-1185">Reference proteome</keyword>
<name>A0ACB8E253_DERSI</name>
<sequence>MVRCPYDTSHLVPASGRAAHIRYCPRKRNGATTRRYQRLELPLEEDWEPEIVPGKAGYVPPANLDYPVFREVQTMTPKQRRDYYRDLLTQHKLGERPTLNTKTPATLQARVSLTAPANMPAPSLPAASNPPAPAKLLVTAKLPTSANQSVLNFTETQKPSVPGNSPAPANLPKPADMPAPNVSSPAKIQPRVSLLASANMSAPKIPEPEKPPALENLPKPASVPAPNLPEPTKIPITAKVLAPEKLLVSENMPALRIPQPGNLPATANPPAPQNLPKPANLPKPVNLQLAPDFPTPTNLPASTNLLAAEKPPAKKLPASANMPVLSIPEYRNGSASTNHTAHDNLLLPAKLQAHVTLVAPANMPALNFPAHANPPAPMNQPVPKEPPRVNLLAPANLVELANLPINANFPAPNFSVSTYLPATANLLAPASVTEPARILVAPSNLSEPSGNGSVKELAPLASHLDVACPQEQQCEPSDFDTFYDPYTNEASYQAAGRGARIPRKSVHGWLVQHDEDGNVCYQLGRGRPLF</sequence>
<proteinExistence type="predicted"/>
<dbReference type="Proteomes" id="UP000821865">
    <property type="component" value="Chromosome 1"/>
</dbReference>
<reference evidence="1" key="1">
    <citation type="submission" date="2020-05" db="EMBL/GenBank/DDBJ databases">
        <title>Large-scale comparative analyses of tick genomes elucidate their genetic diversity and vector capacities.</title>
        <authorList>
            <person name="Jia N."/>
            <person name="Wang J."/>
            <person name="Shi W."/>
            <person name="Du L."/>
            <person name="Sun Y."/>
            <person name="Zhan W."/>
            <person name="Jiang J."/>
            <person name="Wang Q."/>
            <person name="Zhang B."/>
            <person name="Ji P."/>
            <person name="Sakyi L.B."/>
            <person name="Cui X."/>
            <person name="Yuan T."/>
            <person name="Jiang B."/>
            <person name="Yang W."/>
            <person name="Lam T.T.-Y."/>
            <person name="Chang Q."/>
            <person name="Ding S."/>
            <person name="Wang X."/>
            <person name="Zhu J."/>
            <person name="Ruan X."/>
            <person name="Zhao L."/>
            <person name="Wei J."/>
            <person name="Que T."/>
            <person name="Du C."/>
            <person name="Cheng J."/>
            <person name="Dai P."/>
            <person name="Han X."/>
            <person name="Huang E."/>
            <person name="Gao Y."/>
            <person name="Liu J."/>
            <person name="Shao H."/>
            <person name="Ye R."/>
            <person name="Li L."/>
            <person name="Wei W."/>
            <person name="Wang X."/>
            <person name="Wang C."/>
            <person name="Yang T."/>
            <person name="Huo Q."/>
            <person name="Li W."/>
            <person name="Guo W."/>
            <person name="Chen H."/>
            <person name="Zhou L."/>
            <person name="Ni X."/>
            <person name="Tian J."/>
            <person name="Zhou Y."/>
            <person name="Sheng Y."/>
            <person name="Liu T."/>
            <person name="Pan Y."/>
            <person name="Xia L."/>
            <person name="Li J."/>
            <person name="Zhao F."/>
            <person name="Cao W."/>
        </authorList>
    </citation>
    <scope>NUCLEOTIDE SEQUENCE</scope>
    <source>
        <strain evidence="1">Dsil-2018</strain>
    </source>
</reference>
<comment type="caution">
    <text evidence="1">The sequence shown here is derived from an EMBL/GenBank/DDBJ whole genome shotgun (WGS) entry which is preliminary data.</text>
</comment>
<accession>A0ACB8E253</accession>
<evidence type="ECO:0000313" key="2">
    <source>
        <dbReference type="Proteomes" id="UP000821865"/>
    </source>
</evidence>
<dbReference type="EMBL" id="CM023470">
    <property type="protein sequence ID" value="KAH7980600.1"/>
    <property type="molecule type" value="Genomic_DNA"/>
</dbReference>